<dbReference type="PROSITE" id="PS00211">
    <property type="entry name" value="ABC_TRANSPORTER_1"/>
    <property type="match status" value="1"/>
</dbReference>
<dbReference type="AlphaFoldDB" id="A0A288QMI7"/>
<dbReference type="InterPro" id="IPR027417">
    <property type="entry name" value="P-loop_NTPase"/>
</dbReference>
<reference evidence="4 5" key="1">
    <citation type="submission" date="2018-07" db="EMBL/GenBank/DDBJ databases">
        <title>Genomic Encyclopedia of Type Strains, Phase III (KMG-III): the genomes of soil and plant-associated and newly described type strains.</title>
        <authorList>
            <person name="Whitman W."/>
        </authorList>
    </citation>
    <scope>NUCLEOTIDE SEQUENCE [LARGE SCALE GENOMIC DNA]</scope>
    <source>
        <strain evidence="4 5">CECT 7031</strain>
    </source>
</reference>
<keyword evidence="3 4" id="KW-0067">ATP-binding</keyword>
<sequence length="238" mass="25884">MTETKIQLQHVVKAYGDNVVLKDINFEIQAGEFISFVGQSGGGKTTLLRLIAGLEATNSGDIIIAGQQLQGQNQVARVMFQDARLLPWMTVVDNLTFGSKDAQEKQRALALLERVELGEKADAYPSSLSGGQQQRVALARALMSDPEILLLDEPLGALDALTRLKMQQLVADIVAESNLTTILITHDVREGVLLADRVVAVKDGDLGLIVAGQRHQTDRLAIDQTIDDVQNFILAESE</sequence>
<proteinExistence type="predicted"/>
<keyword evidence="2" id="KW-0547">Nucleotide-binding</keyword>
<dbReference type="GeneID" id="94545942"/>
<protein>
    <submittedName>
        <fullName evidence="4">Sulfonate transport system ATP-binding protein</fullName>
    </submittedName>
</protein>
<organism evidence="4 5">
    <name type="scientific">Weissella soli</name>
    <dbReference type="NCBI Taxonomy" id="155866"/>
    <lineage>
        <taxon>Bacteria</taxon>
        <taxon>Bacillati</taxon>
        <taxon>Bacillota</taxon>
        <taxon>Bacilli</taxon>
        <taxon>Lactobacillales</taxon>
        <taxon>Lactobacillaceae</taxon>
        <taxon>Weissella</taxon>
    </lineage>
</organism>
<dbReference type="PANTHER" id="PTHR42781">
    <property type="entry name" value="SPERMIDINE/PUTRESCINE IMPORT ATP-BINDING PROTEIN POTA"/>
    <property type="match status" value="1"/>
</dbReference>
<gene>
    <name evidence="4" type="ORF">DFP99_0369</name>
</gene>
<dbReference type="SMART" id="SM00382">
    <property type="entry name" value="AAA"/>
    <property type="match status" value="1"/>
</dbReference>
<evidence type="ECO:0000313" key="4">
    <source>
        <dbReference type="EMBL" id="RDL11945.1"/>
    </source>
</evidence>
<keyword evidence="5" id="KW-1185">Reference proteome</keyword>
<dbReference type="GO" id="GO:0005524">
    <property type="term" value="F:ATP binding"/>
    <property type="evidence" value="ECO:0007669"/>
    <property type="project" value="UniProtKB-KW"/>
</dbReference>
<dbReference type="PANTHER" id="PTHR42781:SF4">
    <property type="entry name" value="SPERMIDINE_PUTRESCINE IMPORT ATP-BINDING PROTEIN POTA"/>
    <property type="match status" value="1"/>
</dbReference>
<evidence type="ECO:0000256" key="1">
    <source>
        <dbReference type="ARBA" id="ARBA00022448"/>
    </source>
</evidence>
<evidence type="ECO:0000313" key="5">
    <source>
        <dbReference type="Proteomes" id="UP000254912"/>
    </source>
</evidence>
<accession>A0A288QMI7</accession>
<dbReference type="InterPro" id="IPR003593">
    <property type="entry name" value="AAA+_ATPase"/>
</dbReference>
<dbReference type="InterPro" id="IPR017871">
    <property type="entry name" value="ABC_transporter-like_CS"/>
</dbReference>
<dbReference type="GO" id="GO:0016887">
    <property type="term" value="F:ATP hydrolysis activity"/>
    <property type="evidence" value="ECO:0007669"/>
    <property type="project" value="InterPro"/>
</dbReference>
<evidence type="ECO:0000256" key="3">
    <source>
        <dbReference type="ARBA" id="ARBA00022840"/>
    </source>
</evidence>
<dbReference type="PROSITE" id="PS50893">
    <property type="entry name" value="ABC_TRANSPORTER_2"/>
    <property type="match status" value="1"/>
</dbReference>
<evidence type="ECO:0000256" key="2">
    <source>
        <dbReference type="ARBA" id="ARBA00022741"/>
    </source>
</evidence>
<dbReference type="EMBL" id="QRAS01000001">
    <property type="protein sequence ID" value="RDL11945.1"/>
    <property type="molecule type" value="Genomic_DNA"/>
</dbReference>
<keyword evidence="1" id="KW-0813">Transport</keyword>
<dbReference type="Gene3D" id="3.40.50.300">
    <property type="entry name" value="P-loop containing nucleotide triphosphate hydrolases"/>
    <property type="match status" value="1"/>
</dbReference>
<dbReference type="SUPFAM" id="SSF52540">
    <property type="entry name" value="P-loop containing nucleoside triphosphate hydrolases"/>
    <property type="match status" value="1"/>
</dbReference>
<dbReference type="InterPro" id="IPR050093">
    <property type="entry name" value="ABC_SmlMolc_Importer"/>
</dbReference>
<dbReference type="Proteomes" id="UP000254912">
    <property type="component" value="Unassembled WGS sequence"/>
</dbReference>
<comment type="caution">
    <text evidence="4">The sequence shown here is derived from an EMBL/GenBank/DDBJ whole genome shotgun (WGS) entry which is preliminary data.</text>
</comment>
<dbReference type="InterPro" id="IPR003439">
    <property type="entry name" value="ABC_transporter-like_ATP-bd"/>
</dbReference>
<dbReference type="Pfam" id="PF00005">
    <property type="entry name" value="ABC_tran"/>
    <property type="match status" value="1"/>
</dbReference>
<dbReference type="KEGG" id="wso:WSWS_00740"/>
<dbReference type="RefSeq" id="WP_070230009.1">
    <property type="nucleotide sequence ID" value="NZ_BJYO01000002.1"/>
</dbReference>
<name>A0A288QMI7_9LACO</name>